<feature type="region of interest" description="Disordered" evidence="1">
    <location>
        <begin position="1"/>
        <end position="32"/>
    </location>
</feature>
<dbReference type="Proteomes" id="UP000789572">
    <property type="component" value="Unassembled WGS sequence"/>
</dbReference>
<reference evidence="2" key="1">
    <citation type="submission" date="2021-06" db="EMBL/GenBank/DDBJ databases">
        <authorList>
            <person name="Kallberg Y."/>
            <person name="Tangrot J."/>
            <person name="Rosling A."/>
        </authorList>
    </citation>
    <scope>NUCLEOTIDE SEQUENCE</scope>
    <source>
        <strain evidence="2">IA702</strain>
    </source>
</reference>
<sequence>MSRNDKRPPAQSNRTAKVAGTGGSQKMSKSVKAALSFADDPCPFYGLNTQGQS</sequence>
<comment type="caution">
    <text evidence="2">The sequence shown here is derived from an EMBL/GenBank/DDBJ whole genome shotgun (WGS) entry which is preliminary data.</text>
</comment>
<organism evidence="2 3">
    <name type="scientific">Paraglomus occultum</name>
    <dbReference type="NCBI Taxonomy" id="144539"/>
    <lineage>
        <taxon>Eukaryota</taxon>
        <taxon>Fungi</taxon>
        <taxon>Fungi incertae sedis</taxon>
        <taxon>Mucoromycota</taxon>
        <taxon>Glomeromycotina</taxon>
        <taxon>Glomeromycetes</taxon>
        <taxon>Paraglomerales</taxon>
        <taxon>Paraglomeraceae</taxon>
        <taxon>Paraglomus</taxon>
    </lineage>
</organism>
<keyword evidence="3" id="KW-1185">Reference proteome</keyword>
<accession>A0A9N9G9M3</accession>
<proteinExistence type="predicted"/>
<gene>
    <name evidence="2" type="ORF">POCULU_LOCUS6761</name>
</gene>
<evidence type="ECO:0000313" key="2">
    <source>
        <dbReference type="EMBL" id="CAG8586701.1"/>
    </source>
</evidence>
<evidence type="ECO:0000256" key="1">
    <source>
        <dbReference type="SAM" id="MobiDB-lite"/>
    </source>
</evidence>
<dbReference type="AlphaFoldDB" id="A0A9N9G9M3"/>
<protein>
    <submittedName>
        <fullName evidence="2">7344_t:CDS:1</fullName>
    </submittedName>
</protein>
<evidence type="ECO:0000313" key="3">
    <source>
        <dbReference type="Proteomes" id="UP000789572"/>
    </source>
</evidence>
<dbReference type="EMBL" id="CAJVPJ010001327">
    <property type="protein sequence ID" value="CAG8586701.1"/>
    <property type="molecule type" value="Genomic_DNA"/>
</dbReference>
<name>A0A9N9G9M3_9GLOM</name>